<accession>A0A6N8FXV6</accession>
<organism evidence="1 2">
    <name type="scientific">Gloeocapsopsis dulcis AAB1 = 1H9</name>
    <dbReference type="NCBI Taxonomy" id="1433147"/>
    <lineage>
        <taxon>Bacteria</taxon>
        <taxon>Bacillati</taxon>
        <taxon>Cyanobacteriota</taxon>
        <taxon>Cyanophyceae</taxon>
        <taxon>Oscillatoriophycideae</taxon>
        <taxon>Chroococcales</taxon>
        <taxon>Chroococcaceae</taxon>
        <taxon>Gloeocapsopsis</taxon>
        <taxon>Gloeocapsopsis dulcis</taxon>
    </lineage>
</organism>
<dbReference type="EMBL" id="NAPY01000015">
    <property type="protein sequence ID" value="MUL36977.1"/>
    <property type="molecule type" value="Genomic_DNA"/>
</dbReference>
<dbReference type="PANTHER" id="PTHR43739">
    <property type="entry name" value="XYLOGLUCANASE (EUROFUNG)"/>
    <property type="match status" value="1"/>
</dbReference>
<dbReference type="SUPFAM" id="SSF110296">
    <property type="entry name" value="Oligoxyloglucan reducing end-specific cellobiohydrolase"/>
    <property type="match status" value="2"/>
</dbReference>
<comment type="caution">
    <text evidence="1">The sequence shown here is derived from an EMBL/GenBank/DDBJ whole genome shotgun (WGS) entry which is preliminary data.</text>
</comment>
<dbReference type="GO" id="GO:0010411">
    <property type="term" value="P:xyloglucan metabolic process"/>
    <property type="evidence" value="ECO:0007669"/>
    <property type="project" value="TreeGrafter"/>
</dbReference>
<evidence type="ECO:0008006" key="3">
    <source>
        <dbReference type="Google" id="ProtNLM"/>
    </source>
</evidence>
<keyword evidence="2" id="KW-1185">Reference proteome</keyword>
<dbReference type="InterPro" id="IPR015943">
    <property type="entry name" value="WD40/YVTN_repeat-like_dom_sf"/>
</dbReference>
<dbReference type="RefSeq" id="WP_105218555.1">
    <property type="nucleotide sequence ID" value="NZ_CAWNSU010000128.1"/>
</dbReference>
<gene>
    <name evidence="1" type="ORF">BWI75_11630</name>
</gene>
<evidence type="ECO:0000313" key="2">
    <source>
        <dbReference type="Proteomes" id="UP000441797"/>
    </source>
</evidence>
<name>A0A6N8FXV6_9CHRO</name>
<dbReference type="InterPro" id="IPR052025">
    <property type="entry name" value="Xyloglucanase_GH74"/>
</dbReference>
<reference evidence="1 2" key="1">
    <citation type="journal article" date="2019" name="Front. Microbiol.">
        <title>Genomic Features for Desiccation Tolerance and Sugar Biosynthesis in the Extremophile Gloeocapsopsis sp. UTEX B3054.</title>
        <authorList>
            <person name="Urrejola C."/>
            <person name="Alcorta J."/>
            <person name="Salas L."/>
            <person name="Vasquez M."/>
            <person name="Polz M.F."/>
            <person name="Vicuna R."/>
            <person name="Diez B."/>
        </authorList>
    </citation>
    <scope>NUCLEOTIDE SEQUENCE [LARGE SCALE GENOMIC DNA]</scope>
    <source>
        <strain evidence="1 2">1H9</strain>
    </source>
</reference>
<dbReference type="OrthoDB" id="9757947at2"/>
<sequence length="692" mass="75393">MLKLLARSKKFHILILTILSPTVFLSNNYAVLAHAPHDVVTDLEISPTYDQDQTLFSIVRGNLLRSTNGGSTWKRIVNGLDNRGNLSSLAISSHSKQFLFLSSNRDGIYKSQNGGSSWFKVNNGLGNLSIGLLAMSADNNQVVFAAGTKNHLYRTINGGESWQQVRSDASKITTISAFPNKYVLTGNDQGIVYLSTDGGNVWSRSFQFSNSGGITAIAVSPNFSFDRTFFVGTQTGGIFRTTNGGNSFLAVSNGVTDKSIRSLVISPNYRTDSTIFASTWNEAIFQSNNRGNTWTKYSQGLTKVPQADTYQEPHFSDLKISKSFAKDKTMFLGGFDGVFKSINSGVIWKPLDTLSTKLIMSVALSPASNNDSTLAICTYLGGIYKTTNKGITWTAINKGFSSKFRHSNIVFSPNYRSDNIIFISGGTNQISKSIDKGNSWDIFKLNNVSNVTTLPTLIAISPRFASDRTIYVGTRQNGGIFRSTNGAVSSSLVLPSKSPIQSLVISPDFPVDKTLYASFGKGVLKTVDEGKTWQPAGNSFAIFESNVKLAISPNYKVDKTVFVGTNKGLFKTTNGGSNWVKLVGKTYGDDGYVETIAVSPSYQNDRTIIISVKGRGLFKSVNSGTTFVQIAKELINNNHSFSTMNEFPQVSVPIQFSPSYAIDNTIYGTSAEELFQSADGGNTWKLVNIPIR</sequence>
<dbReference type="AlphaFoldDB" id="A0A6N8FXV6"/>
<evidence type="ECO:0000313" key="1">
    <source>
        <dbReference type="EMBL" id="MUL36977.1"/>
    </source>
</evidence>
<protein>
    <recommendedName>
        <fullName evidence="3">Photosynthesis system II assembly factor Ycf48/Hcf136-like domain-containing protein</fullName>
    </recommendedName>
</protein>
<dbReference type="SUPFAM" id="SSF50939">
    <property type="entry name" value="Sialidases"/>
    <property type="match status" value="1"/>
</dbReference>
<dbReference type="Proteomes" id="UP000441797">
    <property type="component" value="Unassembled WGS sequence"/>
</dbReference>
<dbReference type="InterPro" id="IPR036278">
    <property type="entry name" value="Sialidase_sf"/>
</dbReference>
<dbReference type="PANTHER" id="PTHR43739:SF5">
    <property type="entry name" value="EXO-ALPHA-SIALIDASE"/>
    <property type="match status" value="1"/>
</dbReference>
<dbReference type="Gene3D" id="2.130.10.10">
    <property type="entry name" value="YVTN repeat-like/Quinoprotein amine dehydrogenase"/>
    <property type="match status" value="5"/>
</dbReference>
<proteinExistence type="predicted"/>